<keyword evidence="13" id="KW-1185">Reference proteome</keyword>
<dbReference type="FunFam" id="1.10.730.10:FF:000006">
    <property type="entry name" value="Arginyl-tRNA synthetase 2, mitochondrial"/>
    <property type="match status" value="1"/>
</dbReference>
<dbReference type="SUPFAM" id="SSF47323">
    <property type="entry name" value="Anticodon-binding domain of a subclass of class I aminoacyl-tRNA synthetases"/>
    <property type="match status" value="1"/>
</dbReference>
<dbReference type="InterPro" id="IPR035684">
    <property type="entry name" value="ArgRS_core"/>
</dbReference>
<evidence type="ECO:0000256" key="4">
    <source>
        <dbReference type="ARBA" id="ARBA00022741"/>
    </source>
</evidence>
<name>A0A8H7W3V5_9FUNG</name>
<accession>A0A8H7W3V5</accession>
<evidence type="ECO:0000256" key="5">
    <source>
        <dbReference type="ARBA" id="ARBA00022840"/>
    </source>
</evidence>
<dbReference type="SMART" id="SM00836">
    <property type="entry name" value="DALR_1"/>
    <property type="match status" value="1"/>
</dbReference>
<dbReference type="InterPro" id="IPR014729">
    <property type="entry name" value="Rossmann-like_a/b/a_fold"/>
</dbReference>
<dbReference type="Gene3D" id="3.40.50.620">
    <property type="entry name" value="HUPs"/>
    <property type="match status" value="1"/>
</dbReference>
<dbReference type="EC" id="6.1.1.19" evidence="2"/>
<dbReference type="Proteomes" id="UP000613177">
    <property type="component" value="Unassembled WGS sequence"/>
</dbReference>
<sequence>MTAQLFRRAIAKPLASLSNQTEQKVLGILNTPKIALNHQFGIPVPKLASNTNPVTYCKELASKFEPNQYIEKVTPVGQFLQFDVRPDSYIRHTLNQVYDEKELYGTSKSQQGTVLIDYSSPNIAKPFHAGHLRSTILGNFIKNIHDACGYKTVGINYLGDWGKQYGLLAIGFNLFGDEAKFKRDPIHHLYEVYVKINVLAKQDPTIDTQANAYFKKMEQGDPEALSQWRKFREISIDTYKQIYKRLNIDFDLYSGESQTEKYIPQICDLLEKYNLMETTEDGARVINLEQYKLGKVIIKRADGTSLYMTRDLASLALRRDMFGQFKKAVYVIGTEQDLYLRQLFKISELIHQHDATWPTDLYHANFGRVMGMSTRKGTVIFLQDILDTAKDQMLTNIKAGNQVKMEQLESMDDVAEKLGSSAVIIQDMVAKRVKNYEFSWDRMTAAKGYTGVYLQYTYARMCGIERNVDISITKEADLSLLKEPQAFELALTISQFPDIVQSSCKSMEPSILVQYLFKLAHSIGQANSTLRVKGEHQSTAEARLLLFWAAKTTLGNGLKLVGINPLNRI</sequence>
<evidence type="ECO:0000256" key="10">
    <source>
        <dbReference type="RuleBase" id="RU363038"/>
    </source>
</evidence>
<dbReference type="GO" id="GO:0006420">
    <property type="term" value="P:arginyl-tRNA aminoacylation"/>
    <property type="evidence" value="ECO:0007669"/>
    <property type="project" value="InterPro"/>
</dbReference>
<dbReference type="CDD" id="cd07956">
    <property type="entry name" value="Anticodon_Ia_Arg"/>
    <property type="match status" value="1"/>
</dbReference>
<organism evidence="12 13">
    <name type="scientific">Thamnidium elegans</name>
    <dbReference type="NCBI Taxonomy" id="101142"/>
    <lineage>
        <taxon>Eukaryota</taxon>
        <taxon>Fungi</taxon>
        <taxon>Fungi incertae sedis</taxon>
        <taxon>Mucoromycota</taxon>
        <taxon>Mucoromycotina</taxon>
        <taxon>Mucoromycetes</taxon>
        <taxon>Mucorales</taxon>
        <taxon>Mucorineae</taxon>
        <taxon>Mucoraceae</taxon>
        <taxon>Thamnidium</taxon>
    </lineage>
</organism>
<dbReference type="InterPro" id="IPR008909">
    <property type="entry name" value="DALR_anticod-bd"/>
</dbReference>
<keyword evidence="3 10" id="KW-0436">Ligase</keyword>
<dbReference type="Pfam" id="PF00750">
    <property type="entry name" value="tRNA-synt_1d"/>
    <property type="match status" value="1"/>
</dbReference>
<dbReference type="GO" id="GO:0004814">
    <property type="term" value="F:arginine-tRNA ligase activity"/>
    <property type="evidence" value="ECO:0007669"/>
    <property type="project" value="UniProtKB-EC"/>
</dbReference>
<evidence type="ECO:0000256" key="2">
    <source>
        <dbReference type="ARBA" id="ARBA00012837"/>
    </source>
</evidence>
<dbReference type="PANTHER" id="PTHR11956">
    <property type="entry name" value="ARGINYL-TRNA SYNTHETASE"/>
    <property type="match status" value="1"/>
</dbReference>
<dbReference type="EMBL" id="JAEPRE010000004">
    <property type="protein sequence ID" value="KAG2237594.1"/>
    <property type="molecule type" value="Genomic_DNA"/>
</dbReference>
<dbReference type="Pfam" id="PF05746">
    <property type="entry name" value="DALR_1"/>
    <property type="match status" value="1"/>
</dbReference>
<feature type="domain" description="DALR anticodon binding" evidence="11">
    <location>
        <begin position="454"/>
        <end position="569"/>
    </location>
</feature>
<evidence type="ECO:0000256" key="8">
    <source>
        <dbReference type="ARBA" id="ARBA00033033"/>
    </source>
</evidence>
<comment type="similarity">
    <text evidence="1 10">Belongs to the class-I aminoacyl-tRNA synthetase family.</text>
</comment>
<dbReference type="Gene3D" id="3.30.1360.70">
    <property type="entry name" value="Arginyl tRNA synthetase N-terminal domain"/>
    <property type="match status" value="1"/>
</dbReference>
<dbReference type="AlphaFoldDB" id="A0A8H7W3V5"/>
<dbReference type="GO" id="GO:0032543">
    <property type="term" value="P:mitochondrial translation"/>
    <property type="evidence" value="ECO:0007669"/>
    <property type="project" value="TreeGrafter"/>
</dbReference>
<evidence type="ECO:0000256" key="6">
    <source>
        <dbReference type="ARBA" id="ARBA00022917"/>
    </source>
</evidence>
<comment type="catalytic activity">
    <reaction evidence="9">
        <text>tRNA(Arg) + L-arginine + ATP = L-arginyl-tRNA(Arg) + AMP + diphosphate</text>
        <dbReference type="Rhea" id="RHEA:20301"/>
        <dbReference type="Rhea" id="RHEA-COMP:9658"/>
        <dbReference type="Rhea" id="RHEA-COMP:9673"/>
        <dbReference type="ChEBI" id="CHEBI:30616"/>
        <dbReference type="ChEBI" id="CHEBI:32682"/>
        <dbReference type="ChEBI" id="CHEBI:33019"/>
        <dbReference type="ChEBI" id="CHEBI:78442"/>
        <dbReference type="ChEBI" id="CHEBI:78513"/>
        <dbReference type="ChEBI" id="CHEBI:456215"/>
        <dbReference type="EC" id="6.1.1.19"/>
    </reaction>
</comment>
<evidence type="ECO:0000313" key="12">
    <source>
        <dbReference type="EMBL" id="KAG2237594.1"/>
    </source>
</evidence>
<evidence type="ECO:0000313" key="13">
    <source>
        <dbReference type="Proteomes" id="UP000613177"/>
    </source>
</evidence>
<keyword evidence="5 10" id="KW-0067">ATP-binding</keyword>
<dbReference type="SUPFAM" id="SSF55190">
    <property type="entry name" value="Arginyl-tRNA synthetase (ArgRS), N-terminal 'additional' domain"/>
    <property type="match status" value="1"/>
</dbReference>
<dbReference type="OrthoDB" id="68056at2759"/>
<comment type="caution">
    <text evidence="12">The sequence shown here is derived from an EMBL/GenBank/DDBJ whole genome shotgun (WGS) entry which is preliminary data.</text>
</comment>
<dbReference type="GO" id="GO:0005739">
    <property type="term" value="C:mitochondrion"/>
    <property type="evidence" value="ECO:0007669"/>
    <property type="project" value="TreeGrafter"/>
</dbReference>
<dbReference type="PROSITE" id="PS00178">
    <property type="entry name" value="AA_TRNA_LIGASE_I"/>
    <property type="match status" value="1"/>
</dbReference>
<gene>
    <name evidence="12" type="ORF">INT48_004496</name>
</gene>
<evidence type="ECO:0000256" key="7">
    <source>
        <dbReference type="ARBA" id="ARBA00023146"/>
    </source>
</evidence>
<dbReference type="Gene3D" id="1.10.730.10">
    <property type="entry name" value="Isoleucyl-tRNA Synthetase, Domain 1"/>
    <property type="match status" value="1"/>
</dbReference>
<evidence type="ECO:0000259" key="11">
    <source>
        <dbReference type="SMART" id="SM00836"/>
    </source>
</evidence>
<dbReference type="PRINTS" id="PR01038">
    <property type="entry name" value="TRNASYNTHARG"/>
</dbReference>
<evidence type="ECO:0000256" key="1">
    <source>
        <dbReference type="ARBA" id="ARBA00005594"/>
    </source>
</evidence>
<evidence type="ECO:0000256" key="9">
    <source>
        <dbReference type="ARBA" id="ARBA00049339"/>
    </source>
</evidence>
<dbReference type="InterPro" id="IPR001412">
    <property type="entry name" value="aa-tRNA-synth_I_CS"/>
</dbReference>
<keyword evidence="7 10" id="KW-0030">Aminoacyl-tRNA synthetase</keyword>
<keyword evidence="4 10" id="KW-0547">Nucleotide-binding</keyword>
<dbReference type="InterPro" id="IPR001278">
    <property type="entry name" value="Arg-tRNA-ligase"/>
</dbReference>
<dbReference type="GO" id="GO:0005524">
    <property type="term" value="F:ATP binding"/>
    <property type="evidence" value="ECO:0007669"/>
    <property type="project" value="UniProtKB-KW"/>
</dbReference>
<keyword evidence="6 10" id="KW-0648">Protein biosynthesis</keyword>
<dbReference type="PANTHER" id="PTHR11956:SF11">
    <property type="entry name" value="ARGININE--TRNA LIGASE, MITOCHONDRIAL-RELATED"/>
    <property type="match status" value="1"/>
</dbReference>
<dbReference type="FunFam" id="3.40.50.620:FF:000058">
    <property type="entry name" value="Mitochondrial arginyl-tRNA synthetase"/>
    <property type="match status" value="1"/>
</dbReference>
<dbReference type="InterPro" id="IPR009080">
    <property type="entry name" value="tRNAsynth_Ia_anticodon-bd"/>
</dbReference>
<proteinExistence type="inferred from homology"/>
<evidence type="ECO:0000256" key="3">
    <source>
        <dbReference type="ARBA" id="ARBA00022598"/>
    </source>
</evidence>
<dbReference type="SUPFAM" id="SSF52374">
    <property type="entry name" value="Nucleotidylyl transferase"/>
    <property type="match status" value="1"/>
</dbReference>
<protein>
    <recommendedName>
        <fullName evidence="2">arginine--tRNA ligase</fullName>
        <ecNumber evidence="2">6.1.1.19</ecNumber>
    </recommendedName>
    <alternativeName>
        <fullName evidence="8">Arginyl-tRNA synthetase</fullName>
    </alternativeName>
</protein>
<dbReference type="NCBIfam" id="TIGR00456">
    <property type="entry name" value="argS"/>
    <property type="match status" value="1"/>
</dbReference>
<reference evidence="12" key="1">
    <citation type="submission" date="2021-01" db="EMBL/GenBank/DDBJ databases">
        <title>Metabolic potential, ecology and presence of endohyphal bacteria is reflected in genomic diversity of Mucoromycotina.</title>
        <authorList>
            <person name="Muszewska A."/>
            <person name="Okrasinska A."/>
            <person name="Steczkiewicz K."/>
            <person name="Drgas O."/>
            <person name="Orlowska M."/>
            <person name="Perlinska-Lenart U."/>
            <person name="Aleksandrzak-Piekarczyk T."/>
            <person name="Szatraj K."/>
            <person name="Zielenkiewicz U."/>
            <person name="Pilsyk S."/>
            <person name="Malc E."/>
            <person name="Mieczkowski P."/>
            <person name="Kruszewska J.S."/>
            <person name="Biernat P."/>
            <person name="Pawlowska J."/>
        </authorList>
    </citation>
    <scope>NUCLEOTIDE SEQUENCE</scope>
    <source>
        <strain evidence="12">WA0000018081</strain>
    </source>
</reference>
<dbReference type="InterPro" id="IPR036695">
    <property type="entry name" value="Arg-tRNA-synth_N_sf"/>
</dbReference>